<accession>A0ABD2QCT3</accession>
<dbReference type="PANTHER" id="PTHR11683:SF12">
    <property type="entry name" value="M6, ISOFORM F"/>
    <property type="match status" value="1"/>
</dbReference>
<keyword evidence="1" id="KW-1133">Transmembrane helix</keyword>
<feature type="transmembrane region" description="Helical" evidence="1">
    <location>
        <begin position="233"/>
        <end position="262"/>
    </location>
</feature>
<feature type="transmembrane region" description="Helical" evidence="1">
    <location>
        <begin position="136"/>
        <end position="161"/>
    </location>
</feature>
<evidence type="ECO:0000313" key="2">
    <source>
        <dbReference type="EMBL" id="KAL3316116.1"/>
    </source>
</evidence>
<comment type="caution">
    <text evidence="2">The sequence shown here is derived from an EMBL/GenBank/DDBJ whole genome shotgun (WGS) entry which is preliminary data.</text>
</comment>
<feature type="transmembrane region" description="Helical" evidence="1">
    <location>
        <begin position="78"/>
        <end position="98"/>
    </location>
</feature>
<dbReference type="InterPro" id="IPR001614">
    <property type="entry name" value="Myelin_PLP"/>
</dbReference>
<evidence type="ECO:0000313" key="3">
    <source>
        <dbReference type="Proteomes" id="UP001626550"/>
    </source>
</evidence>
<keyword evidence="3" id="KW-1185">Reference proteome</keyword>
<gene>
    <name evidence="2" type="ORF">Ciccas_005239</name>
</gene>
<evidence type="ECO:0000256" key="1">
    <source>
        <dbReference type="SAM" id="Phobius"/>
    </source>
</evidence>
<dbReference type="PANTHER" id="PTHR11683">
    <property type="entry name" value="MYELIN PROTEOLIPID"/>
    <property type="match status" value="1"/>
</dbReference>
<keyword evidence="1" id="KW-0812">Transmembrane</keyword>
<dbReference type="Proteomes" id="UP001626550">
    <property type="component" value="Unassembled WGS sequence"/>
</dbReference>
<name>A0ABD2QCT3_9PLAT</name>
<reference evidence="2 3" key="1">
    <citation type="submission" date="2024-11" db="EMBL/GenBank/DDBJ databases">
        <title>Adaptive evolution of stress response genes in parasites aligns with host niche diversity.</title>
        <authorList>
            <person name="Hahn C."/>
            <person name="Resl P."/>
        </authorList>
    </citation>
    <scope>NUCLEOTIDE SEQUENCE [LARGE SCALE GENOMIC DNA]</scope>
    <source>
        <strain evidence="2">EGGRZ-B1_66</strain>
        <tissue evidence="2">Body</tissue>
    </source>
</reference>
<organism evidence="2 3">
    <name type="scientific">Cichlidogyrus casuarinus</name>
    <dbReference type="NCBI Taxonomy" id="1844966"/>
    <lineage>
        <taxon>Eukaryota</taxon>
        <taxon>Metazoa</taxon>
        <taxon>Spiralia</taxon>
        <taxon>Lophotrochozoa</taxon>
        <taxon>Platyhelminthes</taxon>
        <taxon>Monogenea</taxon>
        <taxon>Monopisthocotylea</taxon>
        <taxon>Dactylogyridea</taxon>
        <taxon>Ancyrocephalidae</taxon>
        <taxon>Cichlidogyrus</taxon>
    </lineage>
</organism>
<dbReference type="EMBL" id="JBJKFK010000598">
    <property type="protein sequence ID" value="KAL3316116.1"/>
    <property type="molecule type" value="Genomic_DNA"/>
</dbReference>
<feature type="transmembrane region" description="Helical" evidence="1">
    <location>
        <begin position="37"/>
        <end position="58"/>
    </location>
</feature>
<protein>
    <recommendedName>
        <fullName evidence="4">Neuronal membrane glycoprotein M6-b</fullName>
    </recommendedName>
</protein>
<keyword evidence="1" id="KW-0472">Membrane</keyword>
<sequence length="284" mass="31412">MPKISKRYDDEHYATFYRTSSDSGCKRCLRSSPIPSLIGMIFVLLGGTAFGTGVIFARSFLIELVNKPAPEILPYMDYVVYGLVGAIALFTVLAYLLCAISSGQNAKDCFDTSGKSSCGRCCNMFVSPASICQAKVLLILCLFFGVLLWIGIVCLLAYSVISVSFLTHRQVSIGQSDGIKMENAFEKKGASEELDRVTRQAESDSWFHFAGFILTNEPVLIDAKLYDKLKEKLILCLASATIGTLLMLFGYLLIIICVAMNYARLQESRYYDIDNYEESAALRG</sequence>
<evidence type="ECO:0008006" key="4">
    <source>
        <dbReference type="Google" id="ProtNLM"/>
    </source>
</evidence>
<dbReference type="AlphaFoldDB" id="A0ABD2QCT3"/>
<proteinExistence type="predicted"/>